<feature type="region of interest" description="Disordered" evidence="19">
    <location>
        <begin position="147"/>
        <end position="248"/>
    </location>
</feature>
<dbReference type="Proteomes" id="UP000316270">
    <property type="component" value="Chromosome 13"/>
</dbReference>
<dbReference type="InterPro" id="IPR013960">
    <property type="entry name" value="DASH_Duo1"/>
</dbReference>
<keyword evidence="15" id="KW-0131">Cell cycle</keyword>
<keyword evidence="12" id="KW-0175">Coiled coil</keyword>
<feature type="compositionally biased region" description="Basic residues" evidence="19">
    <location>
        <begin position="239"/>
        <end position="248"/>
    </location>
</feature>
<evidence type="ECO:0000256" key="2">
    <source>
        <dbReference type="ARBA" id="ARBA00004186"/>
    </source>
</evidence>
<dbReference type="GO" id="GO:0007059">
    <property type="term" value="P:chromosome segregation"/>
    <property type="evidence" value="ECO:0007669"/>
    <property type="project" value="UniProtKB-KW"/>
</dbReference>
<feature type="compositionally biased region" description="Basic and acidic residues" evidence="19">
    <location>
        <begin position="147"/>
        <end position="181"/>
    </location>
</feature>
<evidence type="ECO:0000313" key="21">
    <source>
        <dbReference type="Proteomes" id="UP000316270"/>
    </source>
</evidence>
<comment type="similarity">
    <text evidence="4">Belongs to the DASH complex DUO1 family.</text>
</comment>
<evidence type="ECO:0000256" key="14">
    <source>
        <dbReference type="ARBA" id="ARBA00023242"/>
    </source>
</evidence>
<dbReference type="OrthoDB" id="5599235at2759"/>
<dbReference type="GO" id="GO:0005874">
    <property type="term" value="C:microtubule"/>
    <property type="evidence" value="ECO:0007669"/>
    <property type="project" value="UniProtKB-KW"/>
</dbReference>
<reference evidence="20 21" key="1">
    <citation type="submission" date="2019-07" db="EMBL/GenBank/DDBJ databases">
        <title>Finished genome of Venturia effusa.</title>
        <authorList>
            <person name="Young C.A."/>
            <person name="Cox M.P."/>
            <person name="Ganley A.R.D."/>
            <person name="David W.J."/>
        </authorList>
    </citation>
    <scope>NUCLEOTIDE SEQUENCE [LARGE SCALE GENOMIC DNA]</scope>
    <source>
        <strain evidence="21">albino</strain>
    </source>
</reference>
<evidence type="ECO:0000256" key="8">
    <source>
        <dbReference type="ARBA" id="ARBA00022701"/>
    </source>
</evidence>
<comment type="subcellular location">
    <subcellularLocation>
        <location evidence="3">Chromosome</location>
        <location evidence="3">Centromere</location>
        <location evidence="3">Kinetochore</location>
    </subcellularLocation>
    <subcellularLocation>
        <location evidence="2">Cytoplasm</location>
        <location evidence="2">Cytoskeleton</location>
        <location evidence="2">Spindle</location>
    </subcellularLocation>
    <subcellularLocation>
        <location evidence="1">Nucleus</location>
    </subcellularLocation>
</comment>
<evidence type="ECO:0000256" key="5">
    <source>
        <dbReference type="ARBA" id="ARBA00022454"/>
    </source>
</evidence>
<keyword evidence="13" id="KW-0206">Cytoskeleton</keyword>
<name>A0A517LIQ9_9PEZI</name>
<dbReference type="EMBL" id="CP042197">
    <property type="protein sequence ID" value="QDS75534.1"/>
    <property type="molecule type" value="Genomic_DNA"/>
</dbReference>
<evidence type="ECO:0000256" key="6">
    <source>
        <dbReference type="ARBA" id="ARBA00022490"/>
    </source>
</evidence>
<evidence type="ECO:0000256" key="16">
    <source>
        <dbReference type="ARBA" id="ARBA00023328"/>
    </source>
</evidence>
<feature type="region of interest" description="Disordered" evidence="19">
    <location>
        <begin position="1"/>
        <end position="64"/>
    </location>
</feature>
<evidence type="ECO:0000256" key="3">
    <source>
        <dbReference type="ARBA" id="ARBA00004629"/>
    </source>
</evidence>
<dbReference type="Pfam" id="PF08651">
    <property type="entry name" value="DASH_Duo1"/>
    <property type="match status" value="1"/>
</dbReference>
<sequence>MSKPYNDLDLEGLNLSDSDSHLFDSPVQVKKGKPPIAPDGKKEEADQQSKTRPPESRYDAEESREAQLRQELDNIRKINTVIEGVVGSLEKAKTNMETVNRTVTSASTLLQTWTRILSQTEHNQRLILNPSWQGATEDLASVEAEELQRQRDVQRRQREEQLRREAAARKAEEDERKKEAAAARGTRGPRGRVRGARAGSSVSGTSSGYGVSGRITPARGTTGTGRAGSGIGSGIGRGLRARGGRGAS</sequence>
<dbReference type="STRING" id="50376.A0A517LIQ9"/>
<keyword evidence="5" id="KW-0158">Chromosome</keyword>
<evidence type="ECO:0000256" key="15">
    <source>
        <dbReference type="ARBA" id="ARBA00023306"/>
    </source>
</evidence>
<keyword evidence="21" id="KW-1185">Reference proteome</keyword>
<gene>
    <name evidence="20" type="ORF">FKW77_005351</name>
</gene>
<keyword evidence="10" id="KW-0159">Chromosome partition</keyword>
<feature type="compositionally biased region" description="Low complexity" evidence="19">
    <location>
        <begin position="196"/>
        <end position="221"/>
    </location>
</feature>
<accession>A0A517LIQ9</accession>
<evidence type="ECO:0000313" key="20">
    <source>
        <dbReference type="EMBL" id="QDS75534.1"/>
    </source>
</evidence>
<evidence type="ECO:0000256" key="1">
    <source>
        <dbReference type="ARBA" id="ARBA00004123"/>
    </source>
</evidence>
<keyword evidence="8" id="KW-0493">Microtubule</keyword>
<dbReference type="AlphaFoldDB" id="A0A517LIQ9"/>
<evidence type="ECO:0000256" key="9">
    <source>
        <dbReference type="ARBA" id="ARBA00022776"/>
    </source>
</evidence>
<evidence type="ECO:0000256" key="12">
    <source>
        <dbReference type="ARBA" id="ARBA00023054"/>
    </source>
</evidence>
<keyword evidence="14" id="KW-0539">Nucleus</keyword>
<evidence type="ECO:0000256" key="13">
    <source>
        <dbReference type="ARBA" id="ARBA00023212"/>
    </source>
</evidence>
<evidence type="ECO:0000256" key="17">
    <source>
        <dbReference type="ARBA" id="ARBA00044152"/>
    </source>
</evidence>
<dbReference type="PANTHER" id="PTHR28216:SF1">
    <property type="entry name" value="DASH COMPLEX SUBUNIT DUO1"/>
    <property type="match status" value="1"/>
</dbReference>
<protein>
    <recommendedName>
        <fullName evidence="17">DASH complex subunit DUO1</fullName>
    </recommendedName>
    <alternativeName>
        <fullName evidence="18">Outer kinetochore protein DUO1</fullName>
    </alternativeName>
</protein>
<evidence type="ECO:0000256" key="18">
    <source>
        <dbReference type="ARBA" id="ARBA00044358"/>
    </source>
</evidence>
<organism evidence="20 21">
    <name type="scientific">Venturia effusa</name>
    <dbReference type="NCBI Taxonomy" id="50376"/>
    <lineage>
        <taxon>Eukaryota</taxon>
        <taxon>Fungi</taxon>
        <taxon>Dikarya</taxon>
        <taxon>Ascomycota</taxon>
        <taxon>Pezizomycotina</taxon>
        <taxon>Dothideomycetes</taxon>
        <taxon>Pleosporomycetidae</taxon>
        <taxon>Venturiales</taxon>
        <taxon>Venturiaceae</taxon>
        <taxon>Venturia</taxon>
    </lineage>
</organism>
<keyword evidence="6" id="KW-0963">Cytoplasm</keyword>
<evidence type="ECO:0000256" key="10">
    <source>
        <dbReference type="ARBA" id="ARBA00022829"/>
    </source>
</evidence>
<dbReference type="GO" id="GO:0000278">
    <property type="term" value="P:mitotic cell cycle"/>
    <property type="evidence" value="ECO:0007669"/>
    <property type="project" value="InterPro"/>
</dbReference>
<proteinExistence type="inferred from homology"/>
<dbReference type="GO" id="GO:0051301">
    <property type="term" value="P:cell division"/>
    <property type="evidence" value="ECO:0007669"/>
    <property type="project" value="UniProtKB-KW"/>
</dbReference>
<keyword evidence="16" id="KW-0137">Centromere</keyword>
<keyword evidence="7" id="KW-0132">Cell division</keyword>
<keyword evidence="11" id="KW-0995">Kinetochore</keyword>
<evidence type="ECO:0000256" key="19">
    <source>
        <dbReference type="SAM" id="MobiDB-lite"/>
    </source>
</evidence>
<evidence type="ECO:0000256" key="7">
    <source>
        <dbReference type="ARBA" id="ARBA00022618"/>
    </source>
</evidence>
<dbReference type="GO" id="GO:0072686">
    <property type="term" value="C:mitotic spindle"/>
    <property type="evidence" value="ECO:0007669"/>
    <property type="project" value="InterPro"/>
</dbReference>
<evidence type="ECO:0000256" key="4">
    <source>
        <dbReference type="ARBA" id="ARBA00005366"/>
    </source>
</evidence>
<feature type="compositionally biased region" description="Basic and acidic residues" evidence="19">
    <location>
        <begin position="39"/>
        <end position="64"/>
    </location>
</feature>
<dbReference type="PANTHER" id="PTHR28216">
    <property type="entry name" value="DASH COMPLEX SUBUNIT DUO1"/>
    <property type="match status" value="1"/>
</dbReference>
<keyword evidence="9" id="KW-0498">Mitosis</keyword>
<evidence type="ECO:0000256" key="11">
    <source>
        <dbReference type="ARBA" id="ARBA00022838"/>
    </source>
</evidence>
<dbReference type="GO" id="GO:0042729">
    <property type="term" value="C:DASH complex"/>
    <property type="evidence" value="ECO:0007669"/>
    <property type="project" value="InterPro"/>
</dbReference>
<feature type="compositionally biased region" description="Gly residues" evidence="19">
    <location>
        <begin position="222"/>
        <end position="237"/>
    </location>
</feature>